<evidence type="ECO:0000256" key="4">
    <source>
        <dbReference type="PIRNR" id="PIRNR036881"/>
    </source>
</evidence>
<protein>
    <recommendedName>
        <fullName evidence="4">Perilipin</fullName>
    </recommendedName>
</protein>
<dbReference type="SUPFAM" id="SSF109775">
    <property type="entry name" value="Mannose-6-phosphate receptor binding protein 1 (Tip47), C-terminal domain"/>
    <property type="match status" value="1"/>
</dbReference>
<feature type="coiled-coil region" evidence="5">
    <location>
        <begin position="343"/>
        <end position="398"/>
    </location>
</feature>
<feature type="compositionally biased region" description="Low complexity" evidence="6">
    <location>
        <begin position="410"/>
        <end position="421"/>
    </location>
</feature>
<keyword evidence="7" id="KW-1185">Reference proteome</keyword>
<comment type="similarity">
    <text evidence="2 4">Belongs to the perilipin family.</text>
</comment>
<evidence type="ECO:0000256" key="2">
    <source>
        <dbReference type="ARBA" id="ARBA00006311"/>
    </source>
</evidence>
<accession>A0ABM5FRJ8</accession>
<reference evidence="7" key="1">
    <citation type="submission" date="2025-05" db="UniProtKB">
        <authorList>
            <consortium name="RefSeq"/>
        </authorList>
    </citation>
    <scope>NUCLEOTIDE SEQUENCE [LARGE SCALE GENOMIC DNA]</scope>
</reference>
<dbReference type="RefSeq" id="XP_072848009.1">
    <property type="nucleotide sequence ID" value="XM_072991908.1"/>
</dbReference>
<evidence type="ECO:0000256" key="6">
    <source>
        <dbReference type="SAM" id="MobiDB-lite"/>
    </source>
</evidence>
<sequence length="433" mass="47360">MSSAEEETKTASPQSTEEEHWCVLKKVSDLPLVSSTYEMVSASYTSAKESHPAIQAVCDMAEVGVKAIATTAASGAQPLLDKLEPQIAVVDNIACKSLDKLQETLPVVQQAVEKVVSGAKGLLTESLAPVYTRVTEAKDAMSSVVDLARETAHEHMEMAKSAVRSGVNTMMETSVGQMMAEGVDRMIDKSDELIDDYLPMTDDELAALAASVALEDPDVAPLEKQKEEQSYYVRLGSLSAKLRTRAYHHSLMKVRIVKQAAQEALFQLGQVIELIKYTKRSVDQKVQDKLQRMWQEWIKGQPSQTSEANQVEMESRALKISHNIAQKMQANCLKLLADMQGLPDALKEKVQQAHNNMEELQAALSKASSFEDVPSGFLKESQEKIDKAQAAVQEVMEYVTKNAPLTWVVGPFSPAGASSGESAEREENTKAAA</sequence>
<evidence type="ECO:0000256" key="1">
    <source>
        <dbReference type="ARBA" id="ARBA00004502"/>
    </source>
</evidence>
<evidence type="ECO:0000256" key="3">
    <source>
        <dbReference type="ARBA" id="ARBA00022677"/>
    </source>
</evidence>
<dbReference type="Pfam" id="PF03036">
    <property type="entry name" value="Perilipin"/>
    <property type="match status" value="1"/>
</dbReference>
<dbReference type="PANTHER" id="PTHR14024:SF51">
    <property type="entry name" value="PERILIPIN-RELATED"/>
    <property type="match status" value="1"/>
</dbReference>
<evidence type="ECO:0000256" key="5">
    <source>
        <dbReference type="SAM" id="Coils"/>
    </source>
</evidence>
<dbReference type="Proteomes" id="UP001652642">
    <property type="component" value="Chromosome 2"/>
</dbReference>
<keyword evidence="3" id="KW-0551">Lipid droplet</keyword>
<dbReference type="Gene3D" id="1.20.120.340">
    <property type="entry name" value="Flagellar protein FliS"/>
    <property type="match status" value="1"/>
</dbReference>
<feature type="compositionally biased region" description="Basic and acidic residues" evidence="6">
    <location>
        <begin position="422"/>
        <end position="433"/>
    </location>
</feature>
<evidence type="ECO:0000313" key="7">
    <source>
        <dbReference type="Proteomes" id="UP001652642"/>
    </source>
</evidence>
<keyword evidence="5" id="KW-0175">Coiled coil</keyword>
<dbReference type="InterPro" id="IPR004279">
    <property type="entry name" value="Perilipin"/>
</dbReference>
<name>A0ABM5FRJ8_9SAUR</name>
<dbReference type="PIRSF" id="PIRSF036881">
    <property type="entry name" value="PAT"/>
    <property type="match status" value="1"/>
</dbReference>
<dbReference type="Gene3D" id="3.30.720.170">
    <property type="entry name" value="Perilipin, alpha-beta domain"/>
    <property type="match status" value="1"/>
</dbReference>
<reference evidence="8" key="2">
    <citation type="submission" date="2025-08" db="UniProtKB">
        <authorList>
            <consortium name="RefSeq"/>
        </authorList>
    </citation>
    <scope>IDENTIFICATION</scope>
</reference>
<comment type="subcellular location">
    <subcellularLocation>
        <location evidence="1">Lipid droplet</location>
    </subcellularLocation>
</comment>
<dbReference type="PANTHER" id="PTHR14024">
    <property type="entry name" value="PERILIPIN"/>
    <property type="match status" value="1"/>
</dbReference>
<organism evidence="7 8">
    <name type="scientific">Pogona vitticeps</name>
    <name type="common">central bearded dragon</name>
    <dbReference type="NCBI Taxonomy" id="103695"/>
    <lineage>
        <taxon>Eukaryota</taxon>
        <taxon>Metazoa</taxon>
        <taxon>Chordata</taxon>
        <taxon>Craniata</taxon>
        <taxon>Vertebrata</taxon>
        <taxon>Euteleostomi</taxon>
        <taxon>Lepidosauria</taxon>
        <taxon>Squamata</taxon>
        <taxon>Bifurcata</taxon>
        <taxon>Unidentata</taxon>
        <taxon>Episquamata</taxon>
        <taxon>Toxicofera</taxon>
        <taxon>Iguania</taxon>
        <taxon>Acrodonta</taxon>
        <taxon>Agamidae</taxon>
        <taxon>Amphibolurinae</taxon>
        <taxon>Pogona</taxon>
    </lineage>
</organism>
<evidence type="ECO:0000313" key="8">
    <source>
        <dbReference type="RefSeq" id="XP_072848009.1"/>
    </source>
</evidence>
<feature type="region of interest" description="Disordered" evidence="6">
    <location>
        <begin position="410"/>
        <end position="433"/>
    </location>
</feature>
<dbReference type="GeneID" id="110077839"/>
<gene>
    <name evidence="8" type="primary">LOC110077839</name>
</gene>
<proteinExistence type="inferred from homology"/>